<evidence type="ECO:0000313" key="3">
    <source>
        <dbReference type="Proteomes" id="UP000254060"/>
    </source>
</evidence>
<keyword evidence="2" id="KW-0808">Transferase</keyword>
<dbReference type="PANTHER" id="PTHR43415">
    <property type="entry name" value="SPERMIDINE N(1)-ACETYLTRANSFERASE"/>
    <property type="match status" value="1"/>
</dbReference>
<organism evidence="2 3">
    <name type="scientific">Exiguobacterium aurantiacum</name>
    <dbReference type="NCBI Taxonomy" id="33987"/>
    <lineage>
        <taxon>Bacteria</taxon>
        <taxon>Bacillati</taxon>
        <taxon>Bacillota</taxon>
        <taxon>Bacilli</taxon>
        <taxon>Bacillales</taxon>
        <taxon>Bacillales Family XII. Incertae Sedis</taxon>
        <taxon>Exiguobacterium</taxon>
    </lineage>
</organism>
<dbReference type="CDD" id="cd04301">
    <property type="entry name" value="NAT_SF"/>
    <property type="match status" value="1"/>
</dbReference>
<feature type="domain" description="N-acetyltransferase" evidence="1">
    <location>
        <begin position="3"/>
        <end position="174"/>
    </location>
</feature>
<sequence length="174" mass="20000">MTISLVPLKESSVDIVETFNRWNNDPAIVHLIRPVRSEEELTVEQNLTVESLAERLQTHDIFLIYADDHLVGEVNVMYDAAHLYRQEPGSAWLGLVIGETEGRGRGVGTTALNLLEERLRQQGTPRIELGVFAFNEAAHRLYEKLGYEEIARIEAFTYWNGQFWADIRMEKRLT</sequence>
<dbReference type="InterPro" id="IPR000182">
    <property type="entry name" value="GNAT_dom"/>
</dbReference>
<dbReference type="Pfam" id="PF00583">
    <property type="entry name" value="Acetyltransf_1"/>
    <property type="match status" value="1"/>
</dbReference>
<keyword evidence="2" id="KW-0012">Acyltransferase</keyword>
<dbReference type="PROSITE" id="PS51186">
    <property type="entry name" value="GNAT"/>
    <property type="match status" value="1"/>
</dbReference>
<dbReference type="OrthoDB" id="9795206at2"/>
<dbReference type="EC" id="2.3.1.-" evidence="2"/>
<dbReference type="AlphaFoldDB" id="A0A377FXU2"/>
<dbReference type="RefSeq" id="WP_024372482.1">
    <property type="nucleotide sequence ID" value="NZ_UGGP01000001.1"/>
</dbReference>
<evidence type="ECO:0000259" key="1">
    <source>
        <dbReference type="PROSITE" id="PS51186"/>
    </source>
</evidence>
<protein>
    <submittedName>
        <fullName evidence="2">Acetyltransferase YpeA</fullName>
        <ecNumber evidence="2">2.3.1.-</ecNumber>
    </submittedName>
</protein>
<reference evidence="2 3" key="1">
    <citation type="submission" date="2018-06" db="EMBL/GenBank/DDBJ databases">
        <authorList>
            <consortium name="Pathogen Informatics"/>
            <person name="Doyle S."/>
        </authorList>
    </citation>
    <scope>NUCLEOTIDE SEQUENCE [LARGE SCALE GENOMIC DNA]</scope>
    <source>
        <strain evidence="2 3">NCTC13163</strain>
    </source>
</reference>
<dbReference type="Proteomes" id="UP000254060">
    <property type="component" value="Unassembled WGS sequence"/>
</dbReference>
<proteinExistence type="predicted"/>
<dbReference type="InterPro" id="IPR016181">
    <property type="entry name" value="Acyl_CoA_acyltransferase"/>
</dbReference>
<dbReference type="EMBL" id="UGGP01000001">
    <property type="protein sequence ID" value="STO09384.1"/>
    <property type="molecule type" value="Genomic_DNA"/>
</dbReference>
<dbReference type="STRING" id="1397694.GCA_000702585_00243"/>
<dbReference type="SUPFAM" id="SSF55729">
    <property type="entry name" value="Acyl-CoA N-acyltransferases (Nat)"/>
    <property type="match status" value="1"/>
</dbReference>
<evidence type="ECO:0000313" key="2">
    <source>
        <dbReference type="EMBL" id="STO09384.1"/>
    </source>
</evidence>
<dbReference type="GO" id="GO:0016747">
    <property type="term" value="F:acyltransferase activity, transferring groups other than amino-acyl groups"/>
    <property type="evidence" value="ECO:0007669"/>
    <property type="project" value="InterPro"/>
</dbReference>
<dbReference type="Gene3D" id="3.40.630.30">
    <property type="match status" value="1"/>
</dbReference>
<dbReference type="PANTHER" id="PTHR43415:SF3">
    <property type="entry name" value="GNAT-FAMILY ACETYLTRANSFERASE"/>
    <property type="match status" value="1"/>
</dbReference>
<name>A0A377FXU2_9BACL</name>
<accession>A0A377FXU2</accession>
<gene>
    <name evidence="2" type="primary">ypeA</name>
    <name evidence="2" type="ORF">NCTC13163_02820</name>
</gene>